<dbReference type="AlphaFoldDB" id="A0A1I7LIH7"/>
<name>A0A1I7LIH7_9BACL</name>
<feature type="transmembrane region" description="Helical" evidence="2">
    <location>
        <begin position="282"/>
        <end position="299"/>
    </location>
</feature>
<evidence type="ECO:0008006" key="5">
    <source>
        <dbReference type="Google" id="ProtNLM"/>
    </source>
</evidence>
<feature type="transmembrane region" description="Helical" evidence="2">
    <location>
        <begin position="306"/>
        <end position="328"/>
    </location>
</feature>
<feature type="transmembrane region" description="Helical" evidence="2">
    <location>
        <begin position="99"/>
        <end position="120"/>
    </location>
</feature>
<feature type="compositionally biased region" description="Basic and acidic residues" evidence="1">
    <location>
        <begin position="770"/>
        <end position="791"/>
    </location>
</feature>
<dbReference type="Proteomes" id="UP000183508">
    <property type="component" value="Unassembled WGS sequence"/>
</dbReference>
<dbReference type="OrthoDB" id="2375597at2"/>
<protein>
    <recommendedName>
        <fullName evidence="5">TrbL/VirB6 plasmid conjugal transfer protein</fullName>
    </recommendedName>
</protein>
<keyword evidence="2" id="KW-0472">Membrane</keyword>
<dbReference type="EMBL" id="FPBV01000060">
    <property type="protein sequence ID" value="SFV09475.1"/>
    <property type="molecule type" value="Genomic_DNA"/>
</dbReference>
<feature type="compositionally biased region" description="Basic and acidic residues" evidence="1">
    <location>
        <begin position="419"/>
        <end position="439"/>
    </location>
</feature>
<feature type="compositionally biased region" description="Basic and acidic residues" evidence="1">
    <location>
        <begin position="692"/>
        <end position="704"/>
    </location>
</feature>
<accession>A0A1I7LIH7</accession>
<keyword evidence="2" id="KW-0812">Transmembrane</keyword>
<feature type="compositionally biased region" description="Polar residues" evidence="1">
    <location>
        <begin position="837"/>
        <end position="851"/>
    </location>
</feature>
<evidence type="ECO:0000313" key="4">
    <source>
        <dbReference type="Proteomes" id="UP000183508"/>
    </source>
</evidence>
<feature type="transmembrane region" description="Helical" evidence="2">
    <location>
        <begin position="348"/>
        <end position="374"/>
    </location>
</feature>
<feature type="compositionally biased region" description="Basic and acidic residues" evidence="1">
    <location>
        <begin position="660"/>
        <end position="670"/>
    </location>
</feature>
<sequence length="879" mass="94234">MDTTTALFTAPNSPFPGWQNPAPNVYTFTLPAQGWWNTLFGGGAMKELANFLANLVMQAVAWVMHLAILLAAQFSDPAWVVGPVADRIGAIFHLGYENIFLRLLPFLVLATALYVVWQFLRAQHTKILTAVVSTALSGALIYVFFFDFAPVFKTVNNLAQAVTTQLGTAVESTAGLKAGTLYDALWNVYVLEPWEAAQFGHASQNLSDFNVSAAAVGQTYTNDQGQQQTIGVGDNWVKLFMTNKTDKARQSLLGAMTSVPQPFAHSGWTSQDVQNANPYDNIIFLLVLLLLAIPCLAFLGMMAFLLFALALMFLLLVFLGIVTVPVAFVPEVGWVMTLRWLREAAGYLLLRLANVVYMAATFALAQIVVGAVAVTGDESSLVLAALTNALVFLAALLFREKVFHAYIRPHVEAVQGIERNNENETRPEAQGGDTREERTAGGASRPRRGTLSGRFGAERGATAEGVGMSGIGASATAARTTGAGATSGTGTGPVRQKLAAAFATVVDKARNPSRASTWQERAQNRADSLVALERAAHGRTLDALAHGGKLAVRVGRSFYDSASSPAGLSDLPGDPPPSETQATGEVDAAAEQGQALRSELANRTLRRVRQMLEENEDDSRSLSEAFDGAPAASVDVDGGQERPEGPQPSTVVDQPAEPATVRRAESRTPEEPAGQRPLQSERAMRRAVPVSERPDTELEDHRLAEGFSTPQPGSDTTRGVEPAEPVRGETTSSGPQECGEALQASGGESASHSVGSAQQHNSGLQSPPRSGREETERRDHERRGSEAETPRLGDGFGVPGVTGTENAATMQTGRDQSQPDNAQPSNSRNGDEKIRRQSTPRSLPTQQTSTLPPDPRGPRLREPRETRGPREPRGPRPRA</sequence>
<feature type="transmembrane region" description="Helical" evidence="2">
    <location>
        <begin position="381"/>
        <end position="398"/>
    </location>
</feature>
<feature type="compositionally biased region" description="Polar residues" evidence="1">
    <location>
        <begin position="708"/>
        <end position="717"/>
    </location>
</feature>
<evidence type="ECO:0000256" key="1">
    <source>
        <dbReference type="SAM" id="MobiDB-lite"/>
    </source>
</evidence>
<keyword evidence="4" id="KW-1185">Reference proteome</keyword>
<keyword evidence="2" id="KW-1133">Transmembrane helix</keyword>
<evidence type="ECO:0000256" key="2">
    <source>
        <dbReference type="SAM" id="Phobius"/>
    </source>
</evidence>
<evidence type="ECO:0000313" key="3">
    <source>
        <dbReference type="EMBL" id="SFV09475.1"/>
    </source>
</evidence>
<feature type="transmembrane region" description="Helical" evidence="2">
    <location>
        <begin position="127"/>
        <end position="146"/>
    </location>
</feature>
<feature type="region of interest" description="Disordered" evidence="1">
    <location>
        <begin position="562"/>
        <end position="879"/>
    </location>
</feature>
<feature type="region of interest" description="Disordered" evidence="1">
    <location>
        <begin position="418"/>
        <end position="456"/>
    </location>
</feature>
<feature type="compositionally biased region" description="Polar residues" evidence="1">
    <location>
        <begin position="803"/>
        <end position="828"/>
    </location>
</feature>
<feature type="transmembrane region" description="Helical" evidence="2">
    <location>
        <begin position="51"/>
        <end position="74"/>
    </location>
</feature>
<reference evidence="4" key="1">
    <citation type="submission" date="2016-10" db="EMBL/GenBank/DDBJ databases">
        <authorList>
            <person name="Varghese N."/>
        </authorList>
    </citation>
    <scope>NUCLEOTIDE SEQUENCE [LARGE SCALE GENOMIC DNA]</scope>
    <source>
        <strain evidence="4">DSM 17980</strain>
    </source>
</reference>
<proteinExistence type="predicted"/>
<feature type="compositionally biased region" description="Polar residues" evidence="1">
    <location>
        <begin position="746"/>
        <end position="768"/>
    </location>
</feature>
<dbReference type="STRING" id="392015.SAMN05421543_1602"/>
<feature type="compositionally biased region" description="Basic and acidic residues" evidence="1">
    <location>
        <begin position="856"/>
        <end position="879"/>
    </location>
</feature>
<organism evidence="3 4">
    <name type="scientific">Alicyclobacillus macrosporangiidus</name>
    <dbReference type="NCBI Taxonomy" id="392015"/>
    <lineage>
        <taxon>Bacteria</taxon>
        <taxon>Bacillati</taxon>
        <taxon>Bacillota</taxon>
        <taxon>Bacilli</taxon>
        <taxon>Bacillales</taxon>
        <taxon>Alicyclobacillaceae</taxon>
        <taxon>Alicyclobacillus</taxon>
    </lineage>
</organism>
<dbReference type="RefSeq" id="WP_074956847.1">
    <property type="nucleotide sequence ID" value="NZ_FPBV01000060.1"/>
</dbReference>
<gene>
    <name evidence="3" type="ORF">SAMN05421543_1602</name>
</gene>